<dbReference type="PROSITE" id="PS50895">
    <property type="entry name" value="SURF1"/>
    <property type="match status" value="1"/>
</dbReference>
<comment type="caution">
    <text evidence="8">The sequence shown here is derived from an EMBL/GenBank/DDBJ whole genome shotgun (WGS) entry which is preliminary data.</text>
</comment>
<proteinExistence type="inferred from homology"/>
<name>A0A9D2C8X9_9MICO</name>
<evidence type="ECO:0000313" key="9">
    <source>
        <dbReference type="Proteomes" id="UP000824005"/>
    </source>
</evidence>
<dbReference type="EMBL" id="DXDC01000013">
    <property type="protein sequence ID" value="HIY64760.1"/>
    <property type="molecule type" value="Genomic_DNA"/>
</dbReference>
<feature type="compositionally biased region" description="Acidic residues" evidence="7">
    <location>
        <begin position="256"/>
        <end position="266"/>
    </location>
</feature>
<gene>
    <name evidence="8" type="ORF">H9830_00610</name>
</gene>
<dbReference type="CDD" id="cd06662">
    <property type="entry name" value="SURF1"/>
    <property type="match status" value="1"/>
</dbReference>
<accession>A0A9D2C8X9</accession>
<protein>
    <recommendedName>
        <fullName evidence="6">SURF1-like protein</fullName>
    </recommendedName>
</protein>
<evidence type="ECO:0000256" key="6">
    <source>
        <dbReference type="RuleBase" id="RU363076"/>
    </source>
</evidence>
<evidence type="ECO:0000256" key="3">
    <source>
        <dbReference type="ARBA" id="ARBA00022692"/>
    </source>
</evidence>
<reference evidence="8" key="1">
    <citation type="journal article" date="2021" name="PeerJ">
        <title>Extensive microbial diversity within the chicken gut microbiome revealed by metagenomics and culture.</title>
        <authorList>
            <person name="Gilroy R."/>
            <person name="Ravi A."/>
            <person name="Getino M."/>
            <person name="Pursley I."/>
            <person name="Horton D.L."/>
            <person name="Alikhan N.F."/>
            <person name="Baker D."/>
            <person name="Gharbi K."/>
            <person name="Hall N."/>
            <person name="Watson M."/>
            <person name="Adriaenssens E.M."/>
            <person name="Foster-Nyarko E."/>
            <person name="Jarju S."/>
            <person name="Secka A."/>
            <person name="Antonio M."/>
            <person name="Oren A."/>
            <person name="Chaudhuri R.R."/>
            <person name="La Ragione R."/>
            <person name="Hildebrand F."/>
            <person name="Pallen M.J."/>
        </authorList>
    </citation>
    <scope>NUCLEOTIDE SEQUENCE</scope>
    <source>
        <strain evidence="8">ChiGjej1B1-98</strain>
    </source>
</reference>
<evidence type="ECO:0000256" key="7">
    <source>
        <dbReference type="SAM" id="MobiDB-lite"/>
    </source>
</evidence>
<evidence type="ECO:0000256" key="4">
    <source>
        <dbReference type="ARBA" id="ARBA00022989"/>
    </source>
</evidence>
<dbReference type="GO" id="GO:0005886">
    <property type="term" value="C:plasma membrane"/>
    <property type="evidence" value="ECO:0007669"/>
    <property type="project" value="UniProtKB-SubCell"/>
</dbReference>
<dbReference type="Proteomes" id="UP000824005">
    <property type="component" value="Unassembled WGS sequence"/>
</dbReference>
<dbReference type="InterPro" id="IPR045214">
    <property type="entry name" value="Surf1/Surf4"/>
</dbReference>
<evidence type="ECO:0000256" key="1">
    <source>
        <dbReference type="ARBA" id="ARBA00004370"/>
    </source>
</evidence>
<feature type="transmembrane region" description="Helical" evidence="6">
    <location>
        <begin position="12"/>
        <end position="32"/>
    </location>
</feature>
<dbReference type="PANTHER" id="PTHR23427:SF2">
    <property type="entry name" value="SURFEIT LOCUS PROTEIN 1"/>
    <property type="match status" value="1"/>
</dbReference>
<evidence type="ECO:0000256" key="2">
    <source>
        <dbReference type="ARBA" id="ARBA00007165"/>
    </source>
</evidence>
<evidence type="ECO:0000313" key="8">
    <source>
        <dbReference type="EMBL" id="HIY64760.1"/>
    </source>
</evidence>
<reference evidence="8" key="2">
    <citation type="submission" date="2021-04" db="EMBL/GenBank/DDBJ databases">
        <authorList>
            <person name="Gilroy R."/>
        </authorList>
    </citation>
    <scope>NUCLEOTIDE SEQUENCE</scope>
    <source>
        <strain evidence="8">ChiGjej1B1-98</strain>
    </source>
</reference>
<organism evidence="8 9">
    <name type="scientific">Candidatus Agrococcus pullicola</name>
    <dbReference type="NCBI Taxonomy" id="2838429"/>
    <lineage>
        <taxon>Bacteria</taxon>
        <taxon>Bacillati</taxon>
        <taxon>Actinomycetota</taxon>
        <taxon>Actinomycetes</taxon>
        <taxon>Micrococcales</taxon>
        <taxon>Microbacteriaceae</taxon>
        <taxon>Agrococcus</taxon>
    </lineage>
</organism>
<keyword evidence="6" id="KW-1003">Cell membrane</keyword>
<keyword evidence="5 6" id="KW-0472">Membrane</keyword>
<keyword evidence="3 6" id="KW-0812">Transmembrane</keyword>
<comment type="similarity">
    <text evidence="2 6">Belongs to the SURF1 family.</text>
</comment>
<dbReference type="PANTHER" id="PTHR23427">
    <property type="entry name" value="SURFEIT LOCUS PROTEIN"/>
    <property type="match status" value="1"/>
</dbReference>
<feature type="region of interest" description="Disordered" evidence="7">
    <location>
        <begin position="239"/>
        <end position="266"/>
    </location>
</feature>
<comment type="subcellular location">
    <subcellularLocation>
        <location evidence="6">Cell membrane</location>
        <topology evidence="6">Multi-pass membrane protein</topology>
    </subcellularLocation>
    <subcellularLocation>
        <location evidence="1">Membrane</location>
    </subcellularLocation>
</comment>
<sequence length="266" mass="29919">MLQLLRTPRWIGWLAFLTIYVVVCCALGVWQWDRREQAQTAISRLDANWSAPATPLQEALPDPAEFDQDQQWQRVELEGRYLVDEALMIRGRMVAGQVGFQQLVPFLTDSGSVFYVDRGWVPVSAETNEVPAAYPEIPEGDVSVLVRLREDEGELRDQDAPEGQVYSADLDRLSGQYDTTVYTGAYGLLESEDGAVPTDITVQERPLLDEGPHLSYALQWGVFALIGVGGFIYALRQESLNDSDEPRPNRKKRRDEEEEDALLDAG</sequence>
<keyword evidence="4 6" id="KW-1133">Transmembrane helix</keyword>
<dbReference type="Pfam" id="PF02104">
    <property type="entry name" value="SURF1"/>
    <property type="match status" value="1"/>
</dbReference>
<evidence type="ECO:0000256" key="5">
    <source>
        <dbReference type="ARBA" id="ARBA00023136"/>
    </source>
</evidence>
<dbReference type="InterPro" id="IPR002994">
    <property type="entry name" value="Surf1/Shy1"/>
</dbReference>
<feature type="transmembrane region" description="Helical" evidence="6">
    <location>
        <begin position="216"/>
        <end position="235"/>
    </location>
</feature>
<dbReference type="AlphaFoldDB" id="A0A9D2C8X9"/>